<dbReference type="EC" id="3.1.3.2" evidence="7"/>
<evidence type="ECO:0000313" key="13">
    <source>
        <dbReference type="EMBL" id="CAK9190736.1"/>
    </source>
</evidence>
<comment type="similarity">
    <text evidence="2 7">Belongs to the metallophosphoesterase superfamily. Purple acid phosphatase family.</text>
</comment>
<feature type="domain" description="Purple acid phosphatase C-terminal" evidence="10">
    <location>
        <begin position="597"/>
        <end position="656"/>
    </location>
</feature>
<accession>A0ABP0TAA9</accession>
<gene>
    <name evidence="13" type="ORF">CSSPTR1EN2_LOCUS1039</name>
</gene>
<evidence type="ECO:0000256" key="7">
    <source>
        <dbReference type="RuleBase" id="RU361203"/>
    </source>
</evidence>
<keyword evidence="7" id="KW-0378">Hydrolase</keyword>
<evidence type="ECO:0000259" key="12">
    <source>
        <dbReference type="Pfam" id="PF17808"/>
    </source>
</evidence>
<keyword evidence="8" id="KW-0472">Membrane</keyword>
<dbReference type="InterPro" id="IPR004843">
    <property type="entry name" value="Calcineurin-like_PHP"/>
</dbReference>
<evidence type="ECO:0000256" key="4">
    <source>
        <dbReference type="ARBA" id="ARBA00022525"/>
    </source>
</evidence>
<dbReference type="EMBL" id="OZ019893">
    <property type="protein sequence ID" value="CAK9190736.1"/>
    <property type="molecule type" value="Genomic_DNA"/>
</dbReference>
<dbReference type="Pfam" id="PF14008">
    <property type="entry name" value="Metallophos_C"/>
    <property type="match status" value="1"/>
</dbReference>
<evidence type="ECO:0000259" key="11">
    <source>
        <dbReference type="Pfam" id="PF16656"/>
    </source>
</evidence>
<evidence type="ECO:0000259" key="10">
    <source>
        <dbReference type="Pfam" id="PF14008"/>
    </source>
</evidence>
<dbReference type="SUPFAM" id="SSF49363">
    <property type="entry name" value="Purple acid phosphatase, N-terminal domain"/>
    <property type="match status" value="1"/>
</dbReference>
<organism evidence="13 14">
    <name type="scientific">Sphagnum troendelagicum</name>
    <dbReference type="NCBI Taxonomy" id="128251"/>
    <lineage>
        <taxon>Eukaryota</taxon>
        <taxon>Viridiplantae</taxon>
        <taxon>Streptophyta</taxon>
        <taxon>Embryophyta</taxon>
        <taxon>Bryophyta</taxon>
        <taxon>Sphagnophytina</taxon>
        <taxon>Sphagnopsida</taxon>
        <taxon>Sphagnales</taxon>
        <taxon>Sphagnaceae</taxon>
        <taxon>Sphagnum</taxon>
    </lineage>
</organism>
<dbReference type="InterPro" id="IPR015914">
    <property type="entry name" value="PAPs_N"/>
</dbReference>
<dbReference type="InterPro" id="IPR008963">
    <property type="entry name" value="Purple_acid_Pase-like_N"/>
</dbReference>
<keyword evidence="5" id="KW-0732">Signal</keyword>
<dbReference type="Pfam" id="PF17808">
    <property type="entry name" value="fn3_PAP"/>
    <property type="match status" value="1"/>
</dbReference>
<keyword evidence="14" id="KW-1185">Reference proteome</keyword>
<feature type="domain" description="Purple acid phosphatase Fn3-like" evidence="12">
    <location>
        <begin position="105"/>
        <end position="237"/>
    </location>
</feature>
<evidence type="ECO:0000256" key="6">
    <source>
        <dbReference type="ARBA" id="ARBA00023180"/>
    </source>
</evidence>
<dbReference type="Gene3D" id="2.60.40.380">
    <property type="entry name" value="Purple acid phosphatase-like, N-terminal"/>
    <property type="match status" value="1"/>
</dbReference>
<dbReference type="InterPro" id="IPR029052">
    <property type="entry name" value="Metallo-depent_PP-like"/>
</dbReference>
<proteinExistence type="inferred from homology"/>
<reference evidence="13 14" key="1">
    <citation type="submission" date="2024-02" db="EMBL/GenBank/DDBJ databases">
        <authorList>
            <consortium name="ELIXIR-Norway"/>
            <consortium name="Elixir Norway"/>
        </authorList>
    </citation>
    <scope>NUCLEOTIDE SEQUENCE [LARGE SCALE GENOMIC DNA]</scope>
</reference>
<protein>
    <recommendedName>
        <fullName evidence="7">Purple acid phosphatase</fullName>
        <ecNumber evidence="7">3.1.3.2</ecNumber>
    </recommendedName>
</protein>
<name>A0ABP0TAA9_9BRYO</name>
<feature type="domain" description="Calcineurin-like phosphoesterase" evidence="9">
    <location>
        <begin position="347"/>
        <end position="566"/>
    </location>
</feature>
<evidence type="ECO:0000256" key="8">
    <source>
        <dbReference type="SAM" id="Phobius"/>
    </source>
</evidence>
<comment type="catalytic activity">
    <reaction evidence="7">
        <text>a phosphate monoester + H2O = an alcohol + phosphate</text>
        <dbReference type="Rhea" id="RHEA:15017"/>
        <dbReference type="ChEBI" id="CHEBI:15377"/>
        <dbReference type="ChEBI" id="CHEBI:30879"/>
        <dbReference type="ChEBI" id="CHEBI:43474"/>
        <dbReference type="ChEBI" id="CHEBI:67140"/>
        <dbReference type="EC" id="3.1.3.2"/>
    </reaction>
</comment>
<comment type="subunit">
    <text evidence="3">Homodimer.</text>
</comment>
<dbReference type="Gene3D" id="3.60.21.10">
    <property type="match status" value="1"/>
</dbReference>
<evidence type="ECO:0000256" key="1">
    <source>
        <dbReference type="ARBA" id="ARBA00004613"/>
    </source>
</evidence>
<dbReference type="InterPro" id="IPR041792">
    <property type="entry name" value="MPP_PAP"/>
</dbReference>
<dbReference type="InterPro" id="IPR025733">
    <property type="entry name" value="PAPs_C"/>
</dbReference>
<dbReference type="SUPFAM" id="SSF56300">
    <property type="entry name" value="Metallo-dependent phosphatases"/>
    <property type="match status" value="1"/>
</dbReference>
<feature type="transmembrane region" description="Helical" evidence="8">
    <location>
        <begin position="12"/>
        <end position="32"/>
    </location>
</feature>
<dbReference type="InterPro" id="IPR040974">
    <property type="entry name" value="Fn3_PAP"/>
</dbReference>
<sequence>MASNYCKTQARLTKFSIIILILSFPMLSSPFLRRCEGARWKPVRNLQGFGNSSLSSSKLVREDEDVELNHHGLRDPKFSSINRRKLESCDDSNSYLSLSISASDSLQDVQNVTVTVSGVLNPSDSDWIAVFSPSTADTNDCPLNKALYIETGDTSSQPLTCLYPVKYQFVSADPQYLSCGNSQCQKEVLDKCLVKTCNGSITFRIINIRTDVVFVLFTGGLDVPCVLETSNALSFANPSSPLYGHLSSLDSTGTSMRLTWVSGNGNPQELYYNGGSSTSTVSTFNQTQVESPAADFGWHDPGYIHTASMTGLAPSTSYSYYYGSSVAGLTANKTFTTPPAAGGSSLRVVMYGDMGKAERDNSDEHYVQPGALGVIDALSERLSTDKDVDMVIHIGDISYATGFMVEWDSFLEMITPVASAVSYMTAIGNHERDFPGSGSVYKTSDSGGECGVAYESYFQMPTPAADKPWYSIESGPVHFTVMSTENNWTAGSEQYNWIQSDLASVNRSSTPWLIFTGHRPAYSSYQNSIIDDIIGTAVDTSFPPAIEPLLLNAKVDLAVWGHVHNYERTCAVYQSKCLGYPTNTSGIDTYNNTVYTAPVHAVIGTAGFTLDPISTEPPAWSLVRIGAFGYTYIQADPTSLLIQFVSNSTTGQIDDSFQFTR</sequence>
<evidence type="ECO:0000256" key="2">
    <source>
        <dbReference type="ARBA" id="ARBA00008723"/>
    </source>
</evidence>
<evidence type="ECO:0000256" key="5">
    <source>
        <dbReference type="ARBA" id="ARBA00022729"/>
    </source>
</evidence>
<dbReference type="PANTHER" id="PTHR45778:SF3">
    <property type="entry name" value="PURPLE ACID PHOSPHATASE"/>
    <property type="match status" value="1"/>
</dbReference>
<dbReference type="PANTHER" id="PTHR45778">
    <property type="entry name" value="PURPLE ACID PHOSPHATASE-RELATED"/>
    <property type="match status" value="1"/>
</dbReference>
<dbReference type="CDD" id="cd00839">
    <property type="entry name" value="MPP_PAPs"/>
    <property type="match status" value="1"/>
</dbReference>
<evidence type="ECO:0000313" key="14">
    <source>
        <dbReference type="Proteomes" id="UP001497512"/>
    </source>
</evidence>
<feature type="domain" description="Purple acid phosphatase N-terminal" evidence="11">
    <location>
        <begin position="244"/>
        <end position="337"/>
    </location>
</feature>
<keyword evidence="6" id="KW-0325">Glycoprotein</keyword>
<dbReference type="Pfam" id="PF00149">
    <property type="entry name" value="Metallophos"/>
    <property type="match status" value="1"/>
</dbReference>
<comment type="subcellular location">
    <subcellularLocation>
        <location evidence="1">Secreted</location>
    </subcellularLocation>
</comment>
<evidence type="ECO:0000259" key="9">
    <source>
        <dbReference type="Pfam" id="PF00149"/>
    </source>
</evidence>
<dbReference type="Pfam" id="PF16656">
    <property type="entry name" value="Pur_ac_phosph_N"/>
    <property type="match status" value="1"/>
</dbReference>
<keyword evidence="8" id="KW-0812">Transmembrane</keyword>
<keyword evidence="4" id="KW-0964">Secreted</keyword>
<keyword evidence="8" id="KW-1133">Transmembrane helix</keyword>
<dbReference type="Proteomes" id="UP001497512">
    <property type="component" value="Chromosome 1"/>
</dbReference>
<evidence type="ECO:0000256" key="3">
    <source>
        <dbReference type="ARBA" id="ARBA00011738"/>
    </source>
</evidence>